<keyword evidence="1" id="KW-0805">Transcription regulation</keyword>
<evidence type="ECO:0000313" key="5">
    <source>
        <dbReference type="EMBL" id="GAT12793.1"/>
    </source>
</evidence>
<dbReference type="PANTHER" id="PTHR33204:SF18">
    <property type="entry name" value="TRANSCRIPTIONAL REGULATORY PROTEIN"/>
    <property type="match status" value="1"/>
</dbReference>
<evidence type="ECO:0000256" key="2">
    <source>
        <dbReference type="ARBA" id="ARBA00023125"/>
    </source>
</evidence>
<keyword evidence="6" id="KW-1185">Reference proteome</keyword>
<evidence type="ECO:0000256" key="1">
    <source>
        <dbReference type="ARBA" id="ARBA00023015"/>
    </source>
</evidence>
<comment type="caution">
    <text evidence="5">The sequence shown here is derived from an EMBL/GenBank/DDBJ whole genome shotgun (WGS) entry which is preliminary data.</text>
</comment>
<dbReference type="Proteomes" id="UP000069773">
    <property type="component" value="Unassembled WGS sequence"/>
</dbReference>
<organism evidence="5 6">
    <name type="scientific">Mycolicibacterium novocastrense</name>
    <name type="common">Mycobacterium novocastrense</name>
    <dbReference type="NCBI Taxonomy" id="59813"/>
    <lineage>
        <taxon>Bacteria</taxon>
        <taxon>Bacillati</taxon>
        <taxon>Actinomycetota</taxon>
        <taxon>Actinomycetes</taxon>
        <taxon>Mycobacteriales</taxon>
        <taxon>Mycobacteriaceae</taxon>
        <taxon>Mycolicibacterium</taxon>
    </lineage>
</organism>
<dbReference type="Pfam" id="PF01638">
    <property type="entry name" value="HxlR"/>
    <property type="match status" value="2"/>
</dbReference>
<dbReference type="PROSITE" id="PS51118">
    <property type="entry name" value="HTH_HXLR"/>
    <property type="match status" value="2"/>
</dbReference>
<dbReference type="SUPFAM" id="SSF46785">
    <property type="entry name" value="Winged helix' DNA-binding domain"/>
    <property type="match status" value="2"/>
</dbReference>
<feature type="domain" description="HTH hxlR-type" evidence="4">
    <location>
        <begin position="173"/>
        <end position="264"/>
    </location>
</feature>
<evidence type="ECO:0000256" key="3">
    <source>
        <dbReference type="ARBA" id="ARBA00023163"/>
    </source>
</evidence>
<dbReference type="InterPro" id="IPR036390">
    <property type="entry name" value="WH_DNA-bd_sf"/>
</dbReference>
<keyword evidence="3" id="KW-0804">Transcription</keyword>
<dbReference type="Gene3D" id="1.10.10.10">
    <property type="entry name" value="Winged helix-like DNA-binding domain superfamily/Winged helix DNA-binding domain"/>
    <property type="match status" value="2"/>
</dbReference>
<feature type="domain" description="HTH hxlR-type" evidence="4">
    <location>
        <begin position="9"/>
        <end position="108"/>
    </location>
</feature>
<reference evidence="5 6" key="1">
    <citation type="journal article" date="2016" name="Genome Announc.">
        <title>Draft Genome Sequences of Five Rapidly Growing Mycobacterium Species, M. thermoresistibile, M. fortuitum subsp. acetamidolyticum, M. canariasense, M. brisbanense, and M. novocastrense.</title>
        <authorList>
            <person name="Katahira K."/>
            <person name="Ogura Y."/>
            <person name="Gotoh Y."/>
            <person name="Hayashi T."/>
        </authorList>
    </citation>
    <scope>NUCLEOTIDE SEQUENCE [LARGE SCALE GENOMIC DNA]</scope>
    <source>
        <strain evidence="5 6">JCM18114</strain>
    </source>
</reference>
<dbReference type="InterPro" id="IPR036388">
    <property type="entry name" value="WH-like_DNA-bd_sf"/>
</dbReference>
<accession>A0ABQ0KTB3</accession>
<protein>
    <submittedName>
        <fullName evidence="5">HxlR family transcriptional regulator</fullName>
    </submittedName>
</protein>
<keyword evidence="2" id="KW-0238">DNA-binding</keyword>
<dbReference type="PANTHER" id="PTHR33204">
    <property type="entry name" value="TRANSCRIPTIONAL REGULATOR, MARR FAMILY"/>
    <property type="match status" value="1"/>
</dbReference>
<evidence type="ECO:0000313" key="6">
    <source>
        <dbReference type="Proteomes" id="UP000069773"/>
    </source>
</evidence>
<gene>
    <name evidence="5" type="ORF">RMCN_5926</name>
</gene>
<proteinExistence type="predicted"/>
<evidence type="ECO:0000259" key="4">
    <source>
        <dbReference type="PROSITE" id="PS51118"/>
    </source>
</evidence>
<dbReference type="EMBL" id="BCTA01000099">
    <property type="protein sequence ID" value="GAT12793.1"/>
    <property type="molecule type" value="Genomic_DNA"/>
</dbReference>
<name>A0ABQ0KTB3_MYCNV</name>
<dbReference type="InterPro" id="IPR002577">
    <property type="entry name" value="HTH_HxlR"/>
</dbReference>
<sequence length="303" mass="33275">MPPSEPVSEPNAVARMLGLLGDEWTLLVMQQSLLGATRFGDFKSRLPISNSVLTARLRTLTDAGLLERRQYQDRPPRFEYLGTRRGRSLWPVLLSIWEWERRWVPGHAEPLPAMRHAACGADFTPMVTCRSCGESAGDKDVVAQWGPSGSWERSVPSTTMTRRRSAADQQSSAGLFPQTMSVMGNRWGFALLVAAFVGVRRFTDFQAQFGAPPGSIADRLAIFTANGVLVDVGTRYELTEKGRALFPILVSALQWAQRWFTDLEGPAVVLTHTACGQRFTAVFTCDGCGRPLAGAQVSAVEIS</sequence>